<accession>A0A2G0QAP9</accession>
<dbReference type="KEGG" id="xho:A9255_09200"/>
<reference evidence="2 4" key="2">
    <citation type="journal article" date="2017" name="Nat. Microbiol.">
        <title>Natural product diversity associated with the nematode symbionts Photorhabdus and Xenorhabdus.</title>
        <authorList>
            <person name="Tobias N.J."/>
            <person name="Wolff H."/>
            <person name="Djahanschiri B."/>
            <person name="Grundmann F."/>
            <person name="Kronenwerth M."/>
            <person name="Shi Y.M."/>
            <person name="Simonyi S."/>
            <person name="Grun P."/>
            <person name="Shapiro-Ilan D."/>
            <person name="Pidot S.J."/>
            <person name="Stinear T.P."/>
            <person name="Ebersberger I."/>
            <person name="Bode H.B."/>
        </authorList>
    </citation>
    <scope>NUCLEOTIDE SEQUENCE [LARGE SCALE GENOMIC DNA]</scope>
    <source>
        <strain evidence="2 4">DSM 17903</strain>
    </source>
</reference>
<dbReference type="OrthoDB" id="9797687at2"/>
<reference evidence="1 3" key="1">
    <citation type="submission" date="2016-06" db="EMBL/GenBank/DDBJ databases">
        <title>Bacterial characters and pathogenicity of Xenorhabdus hominickii from an entomopathogenic nematode, Steinernema monticolum.</title>
        <authorList>
            <person name="Park Y."/>
            <person name="Kim Y."/>
        </authorList>
    </citation>
    <scope>NUCLEOTIDE SEQUENCE [LARGE SCALE GENOMIC DNA]</scope>
    <source>
        <strain evidence="1 3">ANU1</strain>
    </source>
</reference>
<evidence type="ECO:0000313" key="2">
    <source>
        <dbReference type="EMBL" id="PHM56293.1"/>
    </source>
</evidence>
<proteinExistence type="predicted"/>
<name>A0A2G0QAP9_XENHO</name>
<dbReference type="EMBL" id="CP016176">
    <property type="protein sequence ID" value="AOM40753.1"/>
    <property type="molecule type" value="Genomic_DNA"/>
</dbReference>
<sequence length="59" mass="6930">MKTAKLVRNQSSELIYTRNNINESVKKRSISVLNHMVIQFIDLSMLLTRRKNTSAMRHI</sequence>
<gene>
    <name evidence="1" type="ORF">A9255_09200</name>
    <name evidence="2" type="ORF">Xhom_01779</name>
</gene>
<dbReference type="STRING" id="351679.A9255_09200"/>
<protein>
    <submittedName>
        <fullName evidence="2">DNA starvation/stationary phase protection protein</fullName>
    </submittedName>
</protein>
<evidence type="ECO:0000313" key="4">
    <source>
        <dbReference type="Proteomes" id="UP000225433"/>
    </source>
</evidence>
<dbReference type="Proteomes" id="UP000225433">
    <property type="component" value="Unassembled WGS sequence"/>
</dbReference>
<organism evidence="2 4">
    <name type="scientific">Xenorhabdus hominickii</name>
    <dbReference type="NCBI Taxonomy" id="351679"/>
    <lineage>
        <taxon>Bacteria</taxon>
        <taxon>Pseudomonadati</taxon>
        <taxon>Pseudomonadota</taxon>
        <taxon>Gammaproteobacteria</taxon>
        <taxon>Enterobacterales</taxon>
        <taxon>Morganellaceae</taxon>
        <taxon>Xenorhabdus</taxon>
    </lineage>
</organism>
<dbReference type="EMBL" id="NJAI01000002">
    <property type="protein sequence ID" value="PHM56293.1"/>
    <property type="molecule type" value="Genomic_DNA"/>
</dbReference>
<evidence type="ECO:0000313" key="1">
    <source>
        <dbReference type="EMBL" id="AOM40753.1"/>
    </source>
</evidence>
<dbReference type="Proteomes" id="UP000094600">
    <property type="component" value="Chromosome"/>
</dbReference>
<evidence type="ECO:0000313" key="3">
    <source>
        <dbReference type="Proteomes" id="UP000094600"/>
    </source>
</evidence>
<dbReference type="AlphaFoldDB" id="A0A2G0QAP9"/>
<keyword evidence="3" id="KW-1185">Reference proteome</keyword>